<reference evidence="2 3" key="1">
    <citation type="journal article" date="2014" name="Syst. Appl. Microbiol.">
        <title>Complete genomes of freshwater sulfur oxidizers Sulfuricella denitrificans skB26 and Sulfuritalea hydrogenivorans sk43H: genetic insights into the sulfur oxidation pathway of betaproteobacteria.</title>
        <authorList>
            <person name="Watanabe T."/>
            <person name="Kojima H."/>
            <person name="Fukui M."/>
        </authorList>
    </citation>
    <scope>NUCLEOTIDE SEQUENCE [LARGE SCALE GENOMIC DNA]</scope>
    <source>
        <strain evidence="2">DSM22779</strain>
    </source>
</reference>
<dbReference type="Proteomes" id="UP000031637">
    <property type="component" value="Chromosome"/>
</dbReference>
<evidence type="ECO:0000313" key="2">
    <source>
        <dbReference type="EMBL" id="BAO28222.1"/>
    </source>
</evidence>
<dbReference type="Gene3D" id="1.10.3990.20">
    <property type="entry name" value="protein bp1543"/>
    <property type="match status" value="1"/>
</dbReference>
<name>W0SBF0_9PROT</name>
<protein>
    <submittedName>
        <fullName evidence="2">SirA family protein</fullName>
    </submittedName>
</protein>
<proteinExistence type="predicted"/>
<dbReference type="Pfam" id="PF13467">
    <property type="entry name" value="RHH_4"/>
    <property type="match status" value="1"/>
</dbReference>
<dbReference type="InterPro" id="IPR038268">
    <property type="entry name" value="RHH_sf"/>
</dbReference>
<dbReference type="HOGENOM" id="CLU_2095622_0_0_4"/>
<sequence length="116" mass="12812">MTIYQESQGILDHMFNACTTAQISEFIPEKRGFRLHGHSTTVTLERAFWNVIDAMAQECGLPVPRLIEQVLDSCLVANDKNLSSCLRVICLKYLNIYAGAEPGSESAPGRTEQHGG</sequence>
<evidence type="ECO:0000313" key="3">
    <source>
        <dbReference type="Proteomes" id="UP000031637"/>
    </source>
</evidence>
<keyword evidence="3" id="KW-1185">Reference proteome</keyword>
<dbReference type="EMBL" id="AP012547">
    <property type="protein sequence ID" value="BAO28222.1"/>
    <property type="molecule type" value="Genomic_DNA"/>
</dbReference>
<dbReference type="OrthoDB" id="5458732at2"/>
<dbReference type="RefSeq" id="WP_052473081.1">
    <property type="nucleotide sequence ID" value="NZ_AP012547.1"/>
</dbReference>
<evidence type="ECO:0000259" key="1">
    <source>
        <dbReference type="Pfam" id="PF13467"/>
    </source>
</evidence>
<gene>
    <name evidence="2" type="ORF">SUTH_00408</name>
</gene>
<dbReference type="STRING" id="1223802.SUTH_00408"/>
<dbReference type="InterPro" id="IPR027373">
    <property type="entry name" value="RHH_dom"/>
</dbReference>
<organism evidence="2 3">
    <name type="scientific">Sulfuritalea hydrogenivorans sk43H</name>
    <dbReference type="NCBI Taxonomy" id="1223802"/>
    <lineage>
        <taxon>Bacteria</taxon>
        <taxon>Pseudomonadati</taxon>
        <taxon>Pseudomonadota</taxon>
        <taxon>Betaproteobacteria</taxon>
        <taxon>Nitrosomonadales</taxon>
        <taxon>Sterolibacteriaceae</taxon>
        <taxon>Sulfuritalea</taxon>
    </lineage>
</organism>
<accession>W0SBF0</accession>
<dbReference type="AlphaFoldDB" id="W0SBF0"/>
<dbReference type="KEGG" id="shd:SUTH_00408"/>
<feature type="domain" description="Ribbon-helix-helix" evidence="1">
    <location>
        <begin position="28"/>
        <end position="94"/>
    </location>
</feature>